<dbReference type="Gene3D" id="1.10.287.130">
    <property type="match status" value="1"/>
</dbReference>
<keyword evidence="7" id="KW-0547">Nucleotide-binding</keyword>
<name>A0A7W7T8A5_9PSEU</name>
<dbReference type="Pfam" id="PF02518">
    <property type="entry name" value="HATPase_c"/>
    <property type="match status" value="1"/>
</dbReference>
<evidence type="ECO:0000256" key="7">
    <source>
        <dbReference type="ARBA" id="ARBA00022741"/>
    </source>
</evidence>
<evidence type="ECO:0000256" key="12">
    <source>
        <dbReference type="ARBA" id="ARBA00023136"/>
    </source>
</evidence>
<keyword evidence="8 15" id="KW-0418">Kinase</keyword>
<dbReference type="SMART" id="SM00091">
    <property type="entry name" value="PAS"/>
    <property type="match status" value="1"/>
</dbReference>
<dbReference type="Gene3D" id="3.30.450.20">
    <property type="entry name" value="PAS domain"/>
    <property type="match status" value="1"/>
</dbReference>
<organism evidence="15 16">
    <name type="scientific">Saccharothrix violaceirubra</name>
    <dbReference type="NCBI Taxonomy" id="413306"/>
    <lineage>
        <taxon>Bacteria</taxon>
        <taxon>Bacillati</taxon>
        <taxon>Actinomycetota</taxon>
        <taxon>Actinomycetes</taxon>
        <taxon>Pseudonocardiales</taxon>
        <taxon>Pseudonocardiaceae</taxon>
        <taxon>Saccharothrix</taxon>
    </lineage>
</organism>
<dbReference type="PROSITE" id="PS50109">
    <property type="entry name" value="HIS_KIN"/>
    <property type="match status" value="1"/>
</dbReference>
<feature type="domain" description="Histidine kinase" evidence="14">
    <location>
        <begin position="380"/>
        <end position="594"/>
    </location>
</feature>
<dbReference type="InterPro" id="IPR013656">
    <property type="entry name" value="PAS_4"/>
</dbReference>
<dbReference type="GO" id="GO:0005524">
    <property type="term" value="F:ATP binding"/>
    <property type="evidence" value="ECO:0007669"/>
    <property type="project" value="UniProtKB-KW"/>
</dbReference>
<dbReference type="Pfam" id="PF00512">
    <property type="entry name" value="HisKA"/>
    <property type="match status" value="1"/>
</dbReference>
<keyword evidence="10" id="KW-1133">Transmembrane helix</keyword>
<dbReference type="GO" id="GO:0000156">
    <property type="term" value="F:phosphorelay response regulator activity"/>
    <property type="evidence" value="ECO:0007669"/>
    <property type="project" value="TreeGrafter"/>
</dbReference>
<dbReference type="PANTHER" id="PTHR42878">
    <property type="entry name" value="TWO-COMPONENT HISTIDINE KINASE"/>
    <property type="match status" value="1"/>
</dbReference>
<comment type="catalytic activity">
    <reaction evidence="1">
        <text>ATP + protein L-histidine = ADP + protein N-phospho-L-histidine.</text>
        <dbReference type="EC" id="2.7.13.3"/>
    </reaction>
</comment>
<keyword evidence="9" id="KW-0067">ATP-binding</keyword>
<keyword evidence="16" id="KW-1185">Reference proteome</keyword>
<dbReference type="GO" id="GO:0000155">
    <property type="term" value="F:phosphorelay sensor kinase activity"/>
    <property type="evidence" value="ECO:0007669"/>
    <property type="project" value="InterPro"/>
</dbReference>
<dbReference type="AlphaFoldDB" id="A0A7W7T8A5"/>
<evidence type="ECO:0000256" key="8">
    <source>
        <dbReference type="ARBA" id="ARBA00022777"/>
    </source>
</evidence>
<protein>
    <recommendedName>
        <fullName evidence="13">Sensor-like histidine kinase SenX3</fullName>
        <ecNumber evidence="4">2.7.13.3</ecNumber>
    </recommendedName>
</protein>
<evidence type="ECO:0000256" key="6">
    <source>
        <dbReference type="ARBA" id="ARBA00022692"/>
    </source>
</evidence>
<evidence type="ECO:0000256" key="9">
    <source>
        <dbReference type="ARBA" id="ARBA00022840"/>
    </source>
</evidence>
<dbReference type="SMART" id="SM00387">
    <property type="entry name" value="HATPase_c"/>
    <property type="match status" value="1"/>
</dbReference>
<evidence type="ECO:0000313" key="15">
    <source>
        <dbReference type="EMBL" id="MBB4968393.1"/>
    </source>
</evidence>
<evidence type="ECO:0000256" key="2">
    <source>
        <dbReference type="ARBA" id="ARBA00004141"/>
    </source>
</evidence>
<dbReference type="GO" id="GO:0007234">
    <property type="term" value="P:osmosensory signaling via phosphorelay pathway"/>
    <property type="evidence" value="ECO:0007669"/>
    <property type="project" value="TreeGrafter"/>
</dbReference>
<dbReference type="InterPro" id="IPR036097">
    <property type="entry name" value="HisK_dim/P_sf"/>
</dbReference>
<dbReference type="InterPro" id="IPR000014">
    <property type="entry name" value="PAS"/>
</dbReference>
<dbReference type="SUPFAM" id="SSF55785">
    <property type="entry name" value="PYP-like sensor domain (PAS domain)"/>
    <property type="match status" value="1"/>
</dbReference>
<dbReference type="CDD" id="cd00130">
    <property type="entry name" value="PAS"/>
    <property type="match status" value="1"/>
</dbReference>
<dbReference type="InterPro" id="IPR003594">
    <property type="entry name" value="HATPase_dom"/>
</dbReference>
<dbReference type="InterPro" id="IPR035965">
    <property type="entry name" value="PAS-like_dom_sf"/>
</dbReference>
<comment type="caution">
    <text evidence="15">The sequence shown here is derived from an EMBL/GenBank/DDBJ whole genome shotgun (WGS) entry which is preliminary data.</text>
</comment>
<dbReference type="GO" id="GO:0005886">
    <property type="term" value="C:plasma membrane"/>
    <property type="evidence" value="ECO:0007669"/>
    <property type="project" value="UniProtKB-SubCell"/>
</dbReference>
<dbReference type="InterPro" id="IPR003661">
    <property type="entry name" value="HisK_dim/P_dom"/>
</dbReference>
<dbReference type="InterPro" id="IPR005467">
    <property type="entry name" value="His_kinase_dom"/>
</dbReference>
<keyword evidence="5" id="KW-0808">Transferase</keyword>
<dbReference type="InterPro" id="IPR050351">
    <property type="entry name" value="BphY/WalK/GraS-like"/>
</dbReference>
<proteinExistence type="predicted"/>
<dbReference type="PANTHER" id="PTHR42878:SF7">
    <property type="entry name" value="SENSOR HISTIDINE KINASE GLRK"/>
    <property type="match status" value="1"/>
</dbReference>
<gene>
    <name evidence="15" type="ORF">F4559_005752</name>
</gene>
<evidence type="ECO:0000256" key="13">
    <source>
        <dbReference type="ARBA" id="ARBA00039401"/>
    </source>
</evidence>
<dbReference type="Proteomes" id="UP000542674">
    <property type="component" value="Unassembled WGS sequence"/>
</dbReference>
<comment type="subcellular location">
    <subcellularLocation>
        <location evidence="3">Cell membrane</location>
    </subcellularLocation>
    <subcellularLocation>
        <location evidence="2">Membrane</location>
        <topology evidence="2">Multi-pass membrane protein</topology>
    </subcellularLocation>
</comment>
<evidence type="ECO:0000259" key="14">
    <source>
        <dbReference type="PROSITE" id="PS50109"/>
    </source>
</evidence>
<dbReference type="GO" id="GO:0030295">
    <property type="term" value="F:protein kinase activator activity"/>
    <property type="evidence" value="ECO:0007669"/>
    <property type="project" value="TreeGrafter"/>
</dbReference>
<dbReference type="InterPro" id="IPR036890">
    <property type="entry name" value="HATPase_C_sf"/>
</dbReference>
<evidence type="ECO:0000256" key="1">
    <source>
        <dbReference type="ARBA" id="ARBA00000085"/>
    </source>
</evidence>
<dbReference type="Gene3D" id="3.30.565.10">
    <property type="entry name" value="Histidine kinase-like ATPase, C-terminal domain"/>
    <property type="match status" value="1"/>
</dbReference>
<dbReference type="RefSeq" id="WP_184673906.1">
    <property type="nucleotide sequence ID" value="NZ_BAABAI010000028.1"/>
</dbReference>
<dbReference type="Pfam" id="PF08448">
    <property type="entry name" value="PAS_4"/>
    <property type="match status" value="1"/>
</dbReference>
<dbReference type="SMART" id="SM00388">
    <property type="entry name" value="HisKA"/>
    <property type="match status" value="1"/>
</dbReference>
<dbReference type="SUPFAM" id="SSF55874">
    <property type="entry name" value="ATPase domain of HSP90 chaperone/DNA topoisomerase II/histidine kinase"/>
    <property type="match status" value="1"/>
</dbReference>
<evidence type="ECO:0000256" key="5">
    <source>
        <dbReference type="ARBA" id="ARBA00022679"/>
    </source>
</evidence>
<dbReference type="SUPFAM" id="SSF47384">
    <property type="entry name" value="Homodimeric domain of signal transducing histidine kinase"/>
    <property type="match status" value="1"/>
</dbReference>
<keyword evidence="11" id="KW-0902">Two-component regulatory system</keyword>
<dbReference type="CDD" id="cd00082">
    <property type="entry name" value="HisKA"/>
    <property type="match status" value="1"/>
</dbReference>
<keyword evidence="12" id="KW-0472">Membrane</keyword>
<evidence type="ECO:0000256" key="3">
    <source>
        <dbReference type="ARBA" id="ARBA00004236"/>
    </source>
</evidence>
<reference evidence="15 16" key="1">
    <citation type="submission" date="2020-08" db="EMBL/GenBank/DDBJ databases">
        <title>Sequencing the genomes of 1000 actinobacteria strains.</title>
        <authorList>
            <person name="Klenk H.-P."/>
        </authorList>
    </citation>
    <scope>NUCLEOTIDE SEQUENCE [LARGE SCALE GENOMIC DNA]</scope>
    <source>
        <strain evidence="15 16">DSM 45084</strain>
    </source>
</reference>
<accession>A0A7W7T8A5</accession>
<evidence type="ECO:0000256" key="4">
    <source>
        <dbReference type="ARBA" id="ARBA00012438"/>
    </source>
</evidence>
<dbReference type="CDD" id="cd00075">
    <property type="entry name" value="HATPase"/>
    <property type="match status" value="1"/>
</dbReference>
<evidence type="ECO:0000256" key="11">
    <source>
        <dbReference type="ARBA" id="ARBA00023012"/>
    </source>
</evidence>
<sequence length="594" mass="64244">MADRAEDQEAARRASVVADAVRSVVGAGAEHAVQAAVSALAVLPGVVRVFHTTAPHRSGSWAPAAGGHLVVETDPAVPSDVDVVLPVVASAVDALVEDDRFVPTHGFYEELVRWMPAFVVLLDETGVVRWTNIDRWPDGSQVRVDGGDMFEAIATLAHPDDQRSLTDTLAMLRTAPPGTSRNGFVRVRTPEDGWQVLNVVVQNHLGANPVDGLLGFGLDVTETHQAQFHRRLTVARLGALVGALDVGVMLHDSEYRVLVANDALVSLLDLTVPAADLVGFDLSQYLSVAAHPEPYYAELIDLARHFALQDEPVRGEVVALGGGLRMVEVDFVPVDFDARRHGQVWVLRDVTEQERARRDLECRNAELSRLYALKTEFIATVSHELRTPLTTLVGLAPLLGEVLQDPDLPLADAVERNVRRLVNLVETLLFLAKVESGSLPLRRERVDPDGLLRRQLSETRLAAKTRRVVFRLSGGRTGADVQGDADLLGRMLKYVLTSVAGTCERGTTVEVRSTVRDGRWVADVVDPSNVTSTSGRMFVALPQDGTDPFMGSGLGLALARAISERHGGSVWVTTEAGADDQVGTVLRVELPLSG</sequence>
<dbReference type="EMBL" id="JACHJS010000001">
    <property type="protein sequence ID" value="MBB4968393.1"/>
    <property type="molecule type" value="Genomic_DNA"/>
</dbReference>
<evidence type="ECO:0000313" key="16">
    <source>
        <dbReference type="Proteomes" id="UP000542674"/>
    </source>
</evidence>
<dbReference type="EC" id="2.7.13.3" evidence="4"/>
<keyword evidence="6" id="KW-0812">Transmembrane</keyword>
<evidence type="ECO:0000256" key="10">
    <source>
        <dbReference type="ARBA" id="ARBA00022989"/>
    </source>
</evidence>